<dbReference type="PROSITE" id="PS51819">
    <property type="entry name" value="VOC"/>
    <property type="match status" value="1"/>
</dbReference>
<dbReference type="PANTHER" id="PTHR36113">
    <property type="entry name" value="LYASE, PUTATIVE-RELATED-RELATED"/>
    <property type="match status" value="1"/>
</dbReference>
<dbReference type="OrthoDB" id="10249419at2759"/>
<reference evidence="2" key="2">
    <citation type="journal article" date="2007" name="Science">
        <title>Draft genome sequence of the sexually transmitted pathogen Trichomonas vaginalis.</title>
        <authorList>
            <person name="Carlton J.M."/>
            <person name="Hirt R.P."/>
            <person name="Silva J.C."/>
            <person name="Delcher A.L."/>
            <person name="Schatz M."/>
            <person name="Zhao Q."/>
            <person name="Wortman J.R."/>
            <person name="Bidwell S.L."/>
            <person name="Alsmark U.C.M."/>
            <person name="Besteiro S."/>
            <person name="Sicheritz-Ponten T."/>
            <person name="Noel C.J."/>
            <person name="Dacks J.B."/>
            <person name="Foster P.G."/>
            <person name="Simillion C."/>
            <person name="Van de Peer Y."/>
            <person name="Miranda-Saavedra D."/>
            <person name="Barton G.J."/>
            <person name="Westrop G.D."/>
            <person name="Mueller S."/>
            <person name="Dessi D."/>
            <person name="Fiori P.L."/>
            <person name="Ren Q."/>
            <person name="Paulsen I."/>
            <person name="Zhang H."/>
            <person name="Bastida-Corcuera F.D."/>
            <person name="Simoes-Barbosa A."/>
            <person name="Brown M.T."/>
            <person name="Hayes R.D."/>
            <person name="Mukherjee M."/>
            <person name="Okumura C.Y."/>
            <person name="Schneider R."/>
            <person name="Smith A.J."/>
            <person name="Vanacova S."/>
            <person name="Villalvazo M."/>
            <person name="Haas B.J."/>
            <person name="Pertea M."/>
            <person name="Feldblyum T.V."/>
            <person name="Utterback T.R."/>
            <person name="Shu C.L."/>
            <person name="Osoegawa K."/>
            <person name="de Jong P.J."/>
            <person name="Hrdy I."/>
            <person name="Horvathova L."/>
            <person name="Zubacova Z."/>
            <person name="Dolezal P."/>
            <person name="Malik S.B."/>
            <person name="Logsdon J.M. Jr."/>
            <person name="Henze K."/>
            <person name="Gupta A."/>
            <person name="Wang C.C."/>
            <person name="Dunne R.L."/>
            <person name="Upcroft J.A."/>
            <person name="Upcroft P."/>
            <person name="White O."/>
            <person name="Salzberg S.L."/>
            <person name="Tang P."/>
            <person name="Chiu C.-H."/>
            <person name="Lee Y.-S."/>
            <person name="Embley T.M."/>
            <person name="Coombs G.H."/>
            <person name="Mottram J.C."/>
            <person name="Tachezy J."/>
            <person name="Fraser-Liggett C.M."/>
            <person name="Johnson P.J."/>
        </authorList>
    </citation>
    <scope>NUCLEOTIDE SEQUENCE [LARGE SCALE GENOMIC DNA]</scope>
    <source>
        <strain evidence="2">G3</strain>
    </source>
</reference>
<accession>A2E3D9</accession>
<sequence length="115" mass="12937">MEKMKDFDIKYFGAKPQPMYHNPKTEFRSTFMQFHDGAKLEIMTRPDTVDGEKQMTRTGFVHISMSLGSKEAVDEMAAKIKGDGYTLVSGPRTCGDGSYMACILDPEGNQIEMKI</sequence>
<dbReference type="Pfam" id="PF00903">
    <property type="entry name" value="Glyoxalase"/>
    <property type="match status" value="1"/>
</dbReference>
<protein>
    <submittedName>
        <fullName evidence="2">Lactoylglutathione lyase, putative</fullName>
    </submittedName>
</protein>
<evidence type="ECO:0000259" key="1">
    <source>
        <dbReference type="PROSITE" id="PS51819"/>
    </source>
</evidence>
<evidence type="ECO:0000313" key="3">
    <source>
        <dbReference type="Proteomes" id="UP000001542"/>
    </source>
</evidence>
<evidence type="ECO:0000313" key="2">
    <source>
        <dbReference type="EMBL" id="EAY12830.1"/>
    </source>
</evidence>
<dbReference type="SMR" id="A2E3D9"/>
<dbReference type="InterPro" id="IPR051332">
    <property type="entry name" value="Fosfomycin_Res_Enzymes"/>
</dbReference>
<dbReference type="InterPro" id="IPR037523">
    <property type="entry name" value="VOC_core"/>
</dbReference>
<dbReference type="OMA" id="IAHVALW"/>
<keyword evidence="3" id="KW-1185">Reference proteome</keyword>
<dbReference type="AlphaFoldDB" id="A2E3D9"/>
<dbReference type="GO" id="GO:0016829">
    <property type="term" value="F:lyase activity"/>
    <property type="evidence" value="ECO:0007669"/>
    <property type="project" value="UniProtKB-KW"/>
</dbReference>
<dbReference type="PANTHER" id="PTHR36113:SF1">
    <property type="entry name" value="GLYOXALASE_BLEOMYCIN RESISTANCE PROTEIN_DIOXYGENASE"/>
    <property type="match status" value="1"/>
</dbReference>
<dbReference type="Gene3D" id="3.10.180.10">
    <property type="entry name" value="2,3-Dihydroxybiphenyl 1,2-Dioxygenase, domain 1"/>
    <property type="match status" value="1"/>
</dbReference>
<dbReference type="VEuPathDB" id="TrichDB:TVAG_221830"/>
<dbReference type="Proteomes" id="UP000001542">
    <property type="component" value="Unassembled WGS sequence"/>
</dbReference>
<reference evidence="2" key="1">
    <citation type="submission" date="2006-10" db="EMBL/GenBank/DDBJ databases">
        <authorList>
            <person name="Amadeo P."/>
            <person name="Zhao Q."/>
            <person name="Wortman J."/>
            <person name="Fraser-Liggett C."/>
            <person name="Carlton J."/>
        </authorList>
    </citation>
    <scope>NUCLEOTIDE SEQUENCE</scope>
    <source>
        <strain evidence="2">G3</strain>
    </source>
</reference>
<organism evidence="2 3">
    <name type="scientific">Trichomonas vaginalis (strain ATCC PRA-98 / G3)</name>
    <dbReference type="NCBI Taxonomy" id="412133"/>
    <lineage>
        <taxon>Eukaryota</taxon>
        <taxon>Metamonada</taxon>
        <taxon>Parabasalia</taxon>
        <taxon>Trichomonadida</taxon>
        <taxon>Trichomonadidae</taxon>
        <taxon>Trichomonas</taxon>
    </lineage>
</organism>
<keyword evidence="2" id="KW-0456">Lyase</keyword>
<proteinExistence type="predicted"/>
<dbReference type="VEuPathDB" id="TrichDB:TVAGG3_0969820"/>
<feature type="domain" description="VOC" evidence="1">
    <location>
        <begin position="1"/>
        <end position="115"/>
    </location>
</feature>
<gene>
    <name evidence="2" type="ORF">TVAG_221830</name>
</gene>
<dbReference type="EMBL" id="DS113295">
    <property type="protein sequence ID" value="EAY12830.1"/>
    <property type="molecule type" value="Genomic_DNA"/>
</dbReference>
<dbReference type="InParanoid" id="A2E3D9"/>
<dbReference type="InterPro" id="IPR004360">
    <property type="entry name" value="Glyas_Fos-R_dOase_dom"/>
</dbReference>
<dbReference type="KEGG" id="tva:4770798"/>
<dbReference type="InterPro" id="IPR029068">
    <property type="entry name" value="Glyas_Bleomycin-R_OHBP_Dase"/>
</dbReference>
<dbReference type="SUPFAM" id="SSF54593">
    <property type="entry name" value="Glyoxalase/Bleomycin resistance protein/Dihydroxybiphenyl dioxygenase"/>
    <property type="match status" value="1"/>
</dbReference>
<name>A2E3D9_TRIV3</name>